<dbReference type="Proteomes" id="UP001237448">
    <property type="component" value="Unassembled WGS sequence"/>
</dbReference>
<name>A0ABU0FD23_9HYPH</name>
<protein>
    <recommendedName>
        <fullName evidence="3">Glycosyltransferase 2-like domain-containing protein</fullName>
    </recommendedName>
</protein>
<evidence type="ECO:0000313" key="1">
    <source>
        <dbReference type="EMBL" id="MDQ0392054.1"/>
    </source>
</evidence>
<reference evidence="1 2" key="1">
    <citation type="submission" date="2023-07" db="EMBL/GenBank/DDBJ databases">
        <title>Genomic Encyclopedia of Type Strains, Phase IV (KMG-IV): sequencing the most valuable type-strain genomes for metagenomic binning, comparative biology and taxonomic classification.</title>
        <authorList>
            <person name="Goeker M."/>
        </authorList>
    </citation>
    <scope>NUCLEOTIDE SEQUENCE [LARGE SCALE GENOMIC DNA]</scope>
    <source>
        <strain evidence="1 2">DSM 5896</strain>
    </source>
</reference>
<evidence type="ECO:0008006" key="3">
    <source>
        <dbReference type="Google" id="ProtNLM"/>
    </source>
</evidence>
<keyword evidence="2" id="KW-1185">Reference proteome</keyword>
<dbReference type="RefSeq" id="WP_307425339.1">
    <property type="nucleotide sequence ID" value="NZ_JAUSVK010000001.1"/>
</dbReference>
<organism evidence="1 2">
    <name type="scientific">Labrys monachus</name>
    <dbReference type="NCBI Taxonomy" id="217067"/>
    <lineage>
        <taxon>Bacteria</taxon>
        <taxon>Pseudomonadati</taxon>
        <taxon>Pseudomonadota</taxon>
        <taxon>Alphaproteobacteria</taxon>
        <taxon>Hyphomicrobiales</taxon>
        <taxon>Xanthobacteraceae</taxon>
        <taxon>Labrys</taxon>
    </lineage>
</organism>
<evidence type="ECO:0000313" key="2">
    <source>
        <dbReference type="Proteomes" id="UP001237448"/>
    </source>
</evidence>
<gene>
    <name evidence="1" type="ORF">J3R73_001846</name>
</gene>
<sequence length="247" mass="28001">MAGAPEPESYWQAVRRFSDSYSRFPPGVDHELVLVNSNNGLTSSLAEAFSGLKYRVIDYDGGGRDIGAHQRASLSLGDDDWIMCLSSTSYARSPSWLKAFVAARDENGDGLYGSTSSFEYSAHIRTTGFFMRVARLREYPRICTTREECLAFESGQDSITNSVRARGLGAWVVTPDSGTLRLAESRRVPHVFRKGNQSNIWIYDGQTDLYDSLAPKQRDILRWRAEDIAVPGGWRRSLRRFRERIWR</sequence>
<dbReference type="EMBL" id="JAUSVK010000001">
    <property type="protein sequence ID" value="MDQ0392054.1"/>
    <property type="molecule type" value="Genomic_DNA"/>
</dbReference>
<accession>A0ABU0FD23</accession>
<comment type="caution">
    <text evidence="1">The sequence shown here is derived from an EMBL/GenBank/DDBJ whole genome shotgun (WGS) entry which is preliminary data.</text>
</comment>
<proteinExistence type="predicted"/>